<evidence type="ECO:0000256" key="3">
    <source>
        <dbReference type="ARBA" id="ARBA00022729"/>
    </source>
</evidence>
<evidence type="ECO:0000256" key="5">
    <source>
        <dbReference type="ARBA" id="ARBA00023136"/>
    </source>
</evidence>
<keyword evidence="6" id="KW-1015">Disulfide bond</keyword>
<dbReference type="PROSITE" id="PS50835">
    <property type="entry name" value="IG_LIKE"/>
    <property type="match status" value="4"/>
</dbReference>
<evidence type="ECO:0000256" key="7">
    <source>
        <dbReference type="ARBA" id="ARBA00023180"/>
    </source>
</evidence>
<feature type="chain" id="PRO_5041205278" evidence="9">
    <location>
        <begin position="17"/>
        <end position="542"/>
    </location>
</feature>
<dbReference type="InterPro" id="IPR013783">
    <property type="entry name" value="Ig-like_fold"/>
</dbReference>
<protein>
    <submittedName>
        <fullName evidence="12">Uncharacterized protein LOC102212901</fullName>
    </submittedName>
</protein>
<dbReference type="PANTHER" id="PTHR19433:SF133">
    <property type="entry name" value="IMMUNE-TYPE RECEPTOR 5 PRECURSOR-RELATED"/>
    <property type="match status" value="1"/>
</dbReference>
<keyword evidence="4" id="KW-0391">Immunity</keyword>
<feature type="domain" description="Ig-like" evidence="10">
    <location>
        <begin position="26"/>
        <end position="105"/>
    </location>
</feature>
<dbReference type="SMART" id="SM00409">
    <property type="entry name" value="IG"/>
    <property type="match status" value="4"/>
</dbReference>
<keyword evidence="5 8" id="KW-0472">Membrane</keyword>
<keyword evidence="8" id="KW-0812">Transmembrane</keyword>
<reference evidence="12" key="1">
    <citation type="submission" date="2025-08" db="UniProtKB">
        <authorList>
            <consortium name="RefSeq"/>
        </authorList>
    </citation>
    <scope>IDENTIFICATION</scope>
</reference>
<evidence type="ECO:0000313" key="12">
    <source>
        <dbReference type="RefSeq" id="XP_005755144.2"/>
    </source>
</evidence>
<dbReference type="SMART" id="SM00406">
    <property type="entry name" value="IGv"/>
    <property type="match status" value="3"/>
</dbReference>
<evidence type="ECO:0000259" key="10">
    <source>
        <dbReference type="PROSITE" id="PS50835"/>
    </source>
</evidence>
<keyword evidence="3 9" id="KW-0732">Signal</keyword>
<dbReference type="InterPro" id="IPR003599">
    <property type="entry name" value="Ig_sub"/>
</dbReference>
<feature type="domain" description="Ig-like" evidence="10">
    <location>
        <begin position="400"/>
        <end position="513"/>
    </location>
</feature>
<feature type="signal peptide" evidence="9">
    <location>
        <begin position="1"/>
        <end position="16"/>
    </location>
</feature>
<evidence type="ECO:0000313" key="11">
    <source>
        <dbReference type="Proteomes" id="UP000695023"/>
    </source>
</evidence>
<proteinExistence type="predicted"/>
<dbReference type="AlphaFoldDB" id="A0A9Y3SB69"/>
<name>A0A9Y3SB69_9CICH</name>
<sequence>MIVMWITMFFLHQGYSLVPVKTVQLGEAATLTCALPIKEFGSITVHWYKQSAGDGLKLIVTLSKSAPPEYSPEFSRKRFNVENANNVCNLTVLKTVQEDEGIYHCGIAEWMYPIQWSETYLSVKGNTQMTSNYTVVQWPPVLDPLHPGESVTLQCSIISVFDKATCSEDLSVFWFRAGSNKSHPNIIYTHGNTHDECENRSETQKRCVYRFSKNVSSSDAGTYYCAVDICGEILFGNGTALKLVQPAQSVFTQMLILIVCLAISVIGNVFLIFNSRTMFSTTSSVMMMVLWITLLFLHQGYSLVPIKIVQLGEPATLTCALPSNKQLSTLEVHWYKQSIGDELKLISTLYGTTPPQYGQEIVRSRYDACNKKTFSNLTILKTVQEDEGIYHCGIIEWLNPEWSGTYLLVKGNTQRASNYTVVQWPAVSDPVNPADTTAVQCSVFSDSDNNTYAEDRDMFWFRAGSDKSHPSIIYTGRKRSNECEKPSDLQNSCVYRFSKNISSSDEGTYYCAVATCGEILFGNGTDLKAGMIFCLLLEVKVT</sequence>
<dbReference type="Proteomes" id="UP000695023">
    <property type="component" value="Unplaced"/>
</dbReference>
<feature type="domain" description="Ig-like" evidence="10">
    <location>
        <begin position="312"/>
        <end position="392"/>
    </location>
</feature>
<dbReference type="GO" id="GO:0002376">
    <property type="term" value="P:immune system process"/>
    <property type="evidence" value="ECO:0007669"/>
    <property type="project" value="UniProtKB-KW"/>
</dbReference>
<dbReference type="PANTHER" id="PTHR19433">
    <property type="entry name" value="T-CELL RECEPTOR ALPHA CHAIN V REGION-RELATED"/>
    <property type="match status" value="1"/>
</dbReference>
<keyword evidence="2" id="KW-1003">Cell membrane</keyword>
<keyword evidence="11" id="KW-1185">Reference proteome</keyword>
<comment type="subcellular location">
    <subcellularLocation>
        <location evidence="1">Cell membrane</location>
    </subcellularLocation>
</comment>
<evidence type="ECO:0000256" key="2">
    <source>
        <dbReference type="ARBA" id="ARBA00022475"/>
    </source>
</evidence>
<dbReference type="GO" id="GO:0009617">
    <property type="term" value="P:response to bacterium"/>
    <property type="evidence" value="ECO:0007669"/>
    <property type="project" value="TreeGrafter"/>
</dbReference>
<evidence type="ECO:0000256" key="1">
    <source>
        <dbReference type="ARBA" id="ARBA00004236"/>
    </source>
</evidence>
<evidence type="ECO:0000256" key="6">
    <source>
        <dbReference type="ARBA" id="ARBA00023157"/>
    </source>
</evidence>
<dbReference type="SUPFAM" id="SSF48726">
    <property type="entry name" value="Immunoglobulin"/>
    <property type="match status" value="4"/>
</dbReference>
<evidence type="ECO:0000256" key="8">
    <source>
        <dbReference type="SAM" id="Phobius"/>
    </source>
</evidence>
<dbReference type="RefSeq" id="XP_005755144.2">
    <property type="nucleotide sequence ID" value="XM_005755087.2"/>
</dbReference>
<feature type="domain" description="Ig-like" evidence="10">
    <location>
        <begin position="148"/>
        <end position="227"/>
    </location>
</feature>
<dbReference type="GO" id="GO:0005886">
    <property type="term" value="C:plasma membrane"/>
    <property type="evidence" value="ECO:0007669"/>
    <property type="project" value="UniProtKB-SubCell"/>
</dbReference>
<dbReference type="InterPro" id="IPR007110">
    <property type="entry name" value="Ig-like_dom"/>
</dbReference>
<dbReference type="InterPro" id="IPR013106">
    <property type="entry name" value="Ig_V-set"/>
</dbReference>
<evidence type="ECO:0000256" key="4">
    <source>
        <dbReference type="ARBA" id="ARBA00022859"/>
    </source>
</evidence>
<keyword evidence="8" id="KW-1133">Transmembrane helix</keyword>
<dbReference type="CDD" id="cd00099">
    <property type="entry name" value="IgV"/>
    <property type="match status" value="2"/>
</dbReference>
<feature type="transmembrane region" description="Helical" evidence="8">
    <location>
        <begin position="250"/>
        <end position="273"/>
    </location>
</feature>
<keyword evidence="7" id="KW-0325">Glycoprotein</keyword>
<dbReference type="InterPro" id="IPR036179">
    <property type="entry name" value="Ig-like_dom_sf"/>
</dbReference>
<gene>
    <name evidence="12" type="primary">LOC102212901</name>
</gene>
<dbReference type="GeneID" id="102212901"/>
<dbReference type="Gene3D" id="2.60.40.10">
    <property type="entry name" value="Immunoglobulins"/>
    <property type="match status" value="4"/>
</dbReference>
<accession>A0A9Y3SB69</accession>
<feature type="transmembrane region" description="Helical" evidence="8">
    <location>
        <begin position="285"/>
        <end position="304"/>
    </location>
</feature>
<organism evidence="11 12">
    <name type="scientific">Pundamilia nyererei</name>
    <dbReference type="NCBI Taxonomy" id="303518"/>
    <lineage>
        <taxon>Eukaryota</taxon>
        <taxon>Metazoa</taxon>
        <taxon>Chordata</taxon>
        <taxon>Craniata</taxon>
        <taxon>Vertebrata</taxon>
        <taxon>Euteleostomi</taxon>
        <taxon>Actinopterygii</taxon>
        <taxon>Neopterygii</taxon>
        <taxon>Teleostei</taxon>
        <taxon>Neoteleostei</taxon>
        <taxon>Acanthomorphata</taxon>
        <taxon>Ovalentaria</taxon>
        <taxon>Cichlomorphae</taxon>
        <taxon>Cichliformes</taxon>
        <taxon>Cichlidae</taxon>
        <taxon>African cichlids</taxon>
        <taxon>Pseudocrenilabrinae</taxon>
        <taxon>Haplochromini</taxon>
        <taxon>Pundamilia</taxon>
    </lineage>
</organism>
<dbReference type="Pfam" id="PF07686">
    <property type="entry name" value="V-set"/>
    <property type="match status" value="3"/>
</dbReference>
<dbReference type="InterPro" id="IPR052051">
    <property type="entry name" value="TCR_complex_component"/>
</dbReference>
<evidence type="ECO:0000256" key="9">
    <source>
        <dbReference type="SAM" id="SignalP"/>
    </source>
</evidence>